<dbReference type="Proteomes" id="UP000736373">
    <property type="component" value="Unassembled WGS sequence"/>
</dbReference>
<reference evidence="1 2" key="1">
    <citation type="submission" date="2019-09" db="EMBL/GenBank/DDBJ databases">
        <title>Paraburkholderia podalyriae sp. nov., A South African Podalyria-associated rhizobium.</title>
        <authorList>
            <person name="Mavima L."/>
            <person name="Beukes C.W."/>
            <person name="Palmer M."/>
            <person name="De Meyer S.E."/>
            <person name="James E.K."/>
            <person name="Maluk M."/>
            <person name="Avontuur J.R."/>
            <person name="Chan W.Y."/>
            <person name="Venter S.N."/>
            <person name="Steenkamp E.T."/>
        </authorList>
    </citation>
    <scope>NUCLEOTIDE SEQUENCE [LARGE SCALE GENOMIC DNA]</scope>
    <source>
        <strain evidence="1 2">WC7.3b</strain>
    </source>
</reference>
<dbReference type="EMBL" id="VZQQ01000024">
    <property type="protein sequence ID" value="MBC8749814.1"/>
    <property type="molecule type" value="Genomic_DNA"/>
</dbReference>
<evidence type="ECO:0000313" key="1">
    <source>
        <dbReference type="EMBL" id="MBC8749814.1"/>
    </source>
</evidence>
<protein>
    <submittedName>
        <fullName evidence="1">Aldose 1-epimerase</fullName>
    </submittedName>
</protein>
<proteinExistence type="predicted"/>
<accession>A0ABR7PU71</accession>
<gene>
    <name evidence="1" type="ORF">F6X42_25495</name>
</gene>
<dbReference type="InterPro" id="IPR014718">
    <property type="entry name" value="GH-type_carb-bd"/>
</dbReference>
<dbReference type="SUPFAM" id="SSF74650">
    <property type="entry name" value="Galactose mutarotase-like"/>
    <property type="match status" value="1"/>
</dbReference>
<sequence>MTESSRLLLSNGTLQAEIAPQLGARMCRLKALDGDTDLVMPLGVWRAPEHGWPKAGAYPLIPYSNRIADSRLAFDGKIHALTPHPLDLPNTLHGHAQSCAWQVLAHDSRHAKMSLRERACGHWPWPFEAGMTFALRANALDVSFTLRNEGDSPMPAGLGWHPFLAIDADSTLRFDALRRWELDAAFLPTGRTRPSSQSTSLTRGDCEAGDCAIYASEWDGNGTLERRRGTLLITAAAPFTHLVAFAPRGAPYFCVEPVTHVANGFNLAARGIEGTGLKVLAPGEVFAAQLTLAWEPNR</sequence>
<dbReference type="InterPro" id="IPR011013">
    <property type="entry name" value="Gal_mutarotase_sf_dom"/>
</dbReference>
<name>A0ABR7PU71_9BURK</name>
<dbReference type="RefSeq" id="WP_187636792.1">
    <property type="nucleotide sequence ID" value="NZ_VZQQ01000024.1"/>
</dbReference>
<organism evidence="1 2">
    <name type="scientific">Paraburkholderia podalyriae</name>
    <dbReference type="NCBI Taxonomy" id="1938811"/>
    <lineage>
        <taxon>Bacteria</taxon>
        <taxon>Pseudomonadati</taxon>
        <taxon>Pseudomonadota</taxon>
        <taxon>Betaproteobacteria</taxon>
        <taxon>Burkholderiales</taxon>
        <taxon>Burkholderiaceae</taxon>
        <taxon>Paraburkholderia</taxon>
    </lineage>
</organism>
<evidence type="ECO:0000313" key="2">
    <source>
        <dbReference type="Proteomes" id="UP000736373"/>
    </source>
</evidence>
<dbReference type="InterPro" id="IPR008183">
    <property type="entry name" value="Aldose_1/G6P_1-epimerase"/>
</dbReference>
<comment type="caution">
    <text evidence="1">The sequence shown here is derived from an EMBL/GenBank/DDBJ whole genome shotgun (WGS) entry which is preliminary data.</text>
</comment>
<dbReference type="Pfam" id="PF01263">
    <property type="entry name" value="Aldose_epim"/>
    <property type="match status" value="1"/>
</dbReference>
<keyword evidence="2" id="KW-1185">Reference proteome</keyword>
<dbReference type="Gene3D" id="2.70.98.10">
    <property type="match status" value="1"/>
</dbReference>